<keyword evidence="1" id="KW-0812">Transmembrane</keyword>
<feature type="transmembrane region" description="Helical" evidence="1">
    <location>
        <begin position="341"/>
        <end position="365"/>
    </location>
</feature>
<feature type="chain" id="PRO_5041951452" evidence="2">
    <location>
        <begin position="19"/>
        <end position="433"/>
    </location>
</feature>
<dbReference type="Proteomes" id="UP001211065">
    <property type="component" value="Unassembled WGS sequence"/>
</dbReference>
<keyword evidence="4" id="KW-1185">Reference proteome</keyword>
<dbReference type="EMBL" id="JADGJW010000223">
    <property type="protein sequence ID" value="KAJ3221559.1"/>
    <property type="molecule type" value="Genomic_DNA"/>
</dbReference>
<evidence type="ECO:0000256" key="2">
    <source>
        <dbReference type="SAM" id="SignalP"/>
    </source>
</evidence>
<evidence type="ECO:0000313" key="4">
    <source>
        <dbReference type="Proteomes" id="UP001211065"/>
    </source>
</evidence>
<protein>
    <submittedName>
        <fullName evidence="3">Uncharacterized protein</fullName>
    </submittedName>
</protein>
<name>A0AAD5U699_9FUNG</name>
<evidence type="ECO:0000256" key="1">
    <source>
        <dbReference type="SAM" id="Phobius"/>
    </source>
</evidence>
<evidence type="ECO:0000313" key="3">
    <source>
        <dbReference type="EMBL" id="KAJ3221559.1"/>
    </source>
</evidence>
<accession>A0AAD5U699</accession>
<keyword evidence="2" id="KW-0732">Signal</keyword>
<keyword evidence="1" id="KW-0472">Membrane</keyword>
<sequence length="433" mass="46891">MKIISLTIAIVASFTVQSQQISQLGGICLEYSADGGHVCAEGLFCQLQRPSADEGGKCVKPPKSVGEKCNRKNRCHVGLECKAGVCAQKISSYGEVCDEYTAGGKNTGHVCDEGLVCQEKNEVLLDLGGHAENGTLGWTNEVGLVGNYAYGSGPAKNPATFATSKTFNGNFGSYAFSGSLPAGDGSIQKVVVSQTFQLPSDALIEKNIGHVFYNFTSSFVFRQGDNDYATVNYTWLDQNGLPLPDHVMQGNGSNSNVLIGEYFGFTHTDTGKAPIGINFLKVAMTFYVSTAASLTSTGFVDNISVQLEYHQFIDRTYPPPTTPRLGYVPGQKVDPPLSQTAWIGIGIGGLGVLLLFCFVPFFTCFKKETAPILKHFSLKRRNTSLRNSLRRKRSEARKTKNTEAEINATKNAKVRKVRQKKTVLAGAPNDYNV</sequence>
<proteinExistence type="predicted"/>
<comment type="caution">
    <text evidence="3">The sequence shown here is derived from an EMBL/GenBank/DDBJ whole genome shotgun (WGS) entry which is preliminary data.</text>
</comment>
<gene>
    <name evidence="3" type="ORF">HK099_003404</name>
</gene>
<reference evidence="3" key="1">
    <citation type="submission" date="2020-05" db="EMBL/GenBank/DDBJ databases">
        <title>Phylogenomic resolution of chytrid fungi.</title>
        <authorList>
            <person name="Stajich J.E."/>
            <person name="Amses K."/>
            <person name="Simmons R."/>
            <person name="Seto K."/>
            <person name="Myers J."/>
            <person name="Bonds A."/>
            <person name="Quandt C.A."/>
            <person name="Barry K."/>
            <person name="Liu P."/>
            <person name="Grigoriev I."/>
            <person name="Longcore J.E."/>
            <person name="James T.Y."/>
        </authorList>
    </citation>
    <scope>NUCLEOTIDE SEQUENCE</scope>
    <source>
        <strain evidence="3">JEL0476</strain>
    </source>
</reference>
<organism evidence="3 4">
    <name type="scientific">Clydaea vesicula</name>
    <dbReference type="NCBI Taxonomy" id="447962"/>
    <lineage>
        <taxon>Eukaryota</taxon>
        <taxon>Fungi</taxon>
        <taxon>Fungi incertae sedis</taxon>
        <taxon>Chytridiomycota</taxon>
        <taxon>Chytridiomycota incertae sedis</taxon>
        <taxon>Chytridiomycetes</taxon>
        <taxon>Lobulomycetales</taxon>
        <taxon>Lobulomycetaceae</taxon>
        <taxon>Clydaea</taxon>
    </lineage>
</organism>
<feature type="signal peptide" evidence="2">
    <location>
        <begin position="1"/>
        <end position="18"/>
    </location>
</feature>
<dbReference type="AlphaFoldDB" id="A0AAD5U699"/>
<keyword evidence="1" id="KW-1133">Transmembrane helix</keyword>